<keyword evidence="7" id="KW-1185">Reference proteome</keyword>
<dbReference type="AlphaFoldDB" id="A0A1Q5PZE0"/>
<protein>
    <recommendedName>
        <fullName evidence="1">[acyl-carrier-protein] S-malonyltransferase</fullName>
        <ecNumber evidence="1">2.3.1.39</ecNumber>
    </recommendedName>
</protein>
<dbReference type="InterPro" id="IPR014043">
    <property type="entry name" value="Acyl_transferase_dom"/>
</dbReference>
<keyword evidence="2" id="KW-0808">Transferase</keyword>
<proteinExistence type="predicted"/>
<dbReference type="EMBL" id="MQVR01000103">
    <property type="protein sequence ID" value="OKL52998.1"/>
    <property type="molecule type" value="Genomic_DNA"/>
</dbReference>
<dbReference type="SMART" id="SM00827">
    <property type="entry name" value="PKS_AT"/>
    <property type="match status" value="1"/>
</dbReference>
<dbReference type="GO" id="GO:0004314">
    <property type="term" value="F:[acyl-carrier-protein] S-malonyltransferase activity"/>
    <property type="evidence" value="ECO:0007669"/>
    <property type="project" value="UniProtKB-EC"/>
</dbReference>
<dbReference type="EC" id="2.3.1.39" evidence="1"/>
<evidence type="ECO:0000259" key="5">
    <source>
        <dbReference type="SMART" id="SM00827"/>
    </source>
</evidence>
<comment type="caution">
    <text evidence="6">The sequence shown here is derived from an EMBL/GenBank/DDBJ whole genome shotgun (WGS) entry which is preliminary data.</text>
</comment>
<comment type="catalytic activity">
    <reaction evidence="4">
        <text>holo-[ACP] + malonyl-CoA = malonyl-[ACP] + CoA</text>
        <dbReference type="Rhea" id="RHEA:41792"/>
        <dbReference type="Rhea" id="RHEA-COMP:9623"/>
        <dbReference type="Rhea" id="RHEA-COMP:9685"/>
        <dbReference type="ChEBI" id="CHEBI:57287"/>
        <dbReference type="ChEBI" id="CHEBI:57384"/>
        <dbReference type="ChEBI" id="CHEBI:64479"/>
        <dbReference type="ChEBI" id="CHEBI:78449"/>
        <dbReference type="EC" id="2.3.1.39"/>
    </reaction>
</comment>
<evidence type="ECO:0000313" key="7">
    <source>
        <dbReference type="Proteomes" id="UP000185628"/>
    </source>
</evidence>
<accession>A0A1Q5PZE0</accession>
<dbReference type="OrthoDB" id="3248271at2"/>
<dbReference type="Pfam" id="PF00698">
    <property type="entry name" value="Acyl_transf_1"/>
    <property type="match status" value="1"/>
</dbReference>
<dbReference type="Gene3D" id="3.40.366.10">
    <property type="entry name" value="Malonyl-Coenzyme A Acyl Carrier Protein, domain 2"/>
    <property type="match status" value="1"/>
</dbReference>
<evidence type="ECO:0000256" key="1">
    <source>
        <dbReference type="ARBA" id="ARBA00013258"/>
    </source>
</evidence>
<name>A0A1Q5PZE0_9ACTO</name>
<evidence type="ECO:0000256" key="2">
    <source>
        <dbReference type="ARBA" id="ARBA00022679"/>
    </source>
</evidence>
<dbReference type="STRING" id="208480.SAMN02910418_00313"/>
<keyword evidence="3" id="KW-0012">Acyltransferase</keyword>
<dbReference type="Gene3D" id="3.30.70.250">
    <property type="entry name" value="Malonyl-CoA ACP transacylase, ACP-binding"/>
    <property type="match status" value="1"/>
</dbReference>
<dbReference type="SUPFAM" id="SSF55048">
    <property type="entry name" value="Probable ACP-binding domain of malonyl-CoA ACP transacylase"/>
    <property type="match status" value="1"/>
</dbReference>
<organism evidence="6 7">
    <name type="scientific">Bowdeniella nasicola</name>
    <dbReference type="NCBI Taxonomy" id="208480"/>
    <lineage>
        <taxon>Bacteria</taxon>
        <taxon>Bacillati</taxon>
        <taxon>Actinomycetota</taxon>
        <taxon>Actinomycetes</taxon>
        <taxon>Actinomycetales</taxon>
        <taxon>Actinomycetaceae</taxon>
        <taxon>Bowdeniella</taxon>
    </lineage>
</organism>
<sequence>MLAVLCPGQGSQRPGMLTQWLEFADESNFTAASHIEAWSQAADLDLVELGSHADDETLRDTKNAQPLIVALSILSWRIAQARGASIPQVVAGHSVGEIAALAIAGVISDGDAVRLAAIRGRAMAQAAAENETTMAAIVGGKRPEVLAALDAHDVTPANINGSTQVVAAGSTEAITALGENLPRGARLIPLSVAGAFHTHYMADAVPAVRDAVENLVVSNPNCTLLSNHDGAALHAGSQTVWRIVQQMTSPVRWDLCQEQLLSEGVTHAIELAPSGVLSGLARRDLKGVATLALAPDNIADLPGFLG</sequence>
<evidence type="ECO:0000313" key="6">
    <source>
        <dbReference type="EMBL" id="OKL52998.1"/>
    </source>
</evidence>
<dbReference type="InterPro" id="IPR001227">
    <property type="entry name" value="Ac_transferase_dom_sf"/>
</dbReference>
<gene>
    <name evidence="6" type="ORF">BSZ39_11860</name>
</gene>
<feature type="domain" description="Malonyl-CoA:ACP transacylase (MAT)" evidence="5">
    <location>
        <begin position="5"/>
        <end position="297"/>
    </location>
</feature>
<dbReference type="SUPFAM" id="SSF52151">
    <property type="entry name" value="FabD/lysophospholipase-like"/>
    <property type="match status" value="1"/>
</dbReference>
<dbReference type="Proteomes" id="UP000185628">
    <property type="component" value="Unassembled WGS sequence"/>
</dbReference>
<dbReference type="PANTHER" id="PTHR42681">
    <property type="entry name" value="MALONYL-COA-ACYL CARRIER PROTEIN TRANSACYLASE, MITOCHONDRIAL"/>
    <property type="match status" value="1"/>
</dbReference>
<reference evidence="7" key="1">
    <citation type="submission" date="2016-12" db="EMBL/GenBank/DDBJ databases">
        <authorList>
            <person name="Meng X."/>
        </authorList>
    </citation>
    <scope>NUCLEOTIDE SEQUENCE [LARGE SCALE GENOMIC DNA]</scope>
    <source>
        <strain evidence="7">DSM 19116</strain>
    </source>
</reference>
<dbReference type="InterPro" id="IPR016035">
    <property type="entry name" value="Acyl_Trfase/lysoPLipase"/>
</dbReference>
<dbReference type="InterPro" id="IPR016036">
    <property type="entry name" value="Malonyl_transacylase_ACP-bd"/>
</dbReference>
<dbReference type="PANTHER" id="PTHR42681:SF1">
    <property type="entry name" value="MALONYL-COA-ACYL CARRIER PROTEIN TRANSACYLASE, MITOCHONDRIAL"/>
    <property type="match status" value="1"/>
</dbReference>
<evidence type="ECO:0000256" key="3">
    <source>
        <dbReference type="ARBA" id="ARBA00023315"/>
    </source>
</evidence>
<evidence type="ECO:0000256" key="4">
    <source>
        <dbReference type="ARBA" id="ARBA00048462"/>
    </source>
</evidence>
<dbReference type="GO" id="GO:0006633">
    <property type="term" value="P:fatty acid biosynthetic process"/>
    <property type="evidence" value="ECO:0007669"/>
    <property type="project" value="TreeGrafter"/>
</dbReference>
<dbReference type="GO" id="GO:0005829">
    <property type="term" value="C:cytosol"/>
    <property type="evidence" value="ECO:0007669"/>
    <property type="project" value="TreeGrafter"/>
</dbReference>
<dbReference type="InterPro" id="IPR050858">
    <property type="entry name" value="Mal-CoA-ACP_Trans/PKS_FabD"/>
</dbReference>